<accession>A0A914I9U8</accession>
<dbReference type="InterPro" id="IPR001375">
    <property type="entry name" value="Peptidase_S9_cat"/>
</dbReference>
<dbReference type="PANTHER" id="PTHR11731">
    <property type="entry name" value="PROTEASE FAMILY S9B,C DIPEPTIDYL-PEPTIDASE IV-RELATED"/>
    <property type="match status" value="1"/>
</dbReference>
<proteinExistence type="predicted"/>
<dbReference type="InterPro" id="IPR050278">
    <property type="entry name" value="Serine_Prot_S9B/DPPIV"/>
</dbReference>
<dbReference type="GO" id="GO:0006508">
    <property type="term" value="P:proteolysis"/>
    <property type="evidence" value="ECO:0007669"/>
    <property type="project" value="InterPro"/>
</dbReference>
<dbReference type="Gene3D" id="2.140.10.30">
    <property type="entry name" value="Dipeptidylpeptidase IV, N-terminal domain"/>
    <property type="match status" value="1"/>
</dbReference>
<feature type="domain" description="Dipeptidylpeptidase IV N-terminal" evidence="2">
    <location>
        <begin position="153"/>
        <end position="450"/>
    </location>
</feature>
<dbReference type="PANTHER" id="PTHR11731:SF193">
    <property type="entry name" value="DIPEPTIDYL PEPTIDASE 9"/>
    <property type="match status" value="1"/>
</dbReference>
<organism evidence="3 4">
    <name type="scientific">Globodera rostochiensis</name>
    <name type="common">Golden nematode worm</name>
    <name type="synonym">Heterodera rostochiensis</name>
    <dbReference type="NCBI Taxonomy" id="31243"/>
    <lineage>
        <taxon>Eukaryota</taxon>
        <taxon>Metazoa</taxon>
        <taxon>Ecdysozoa</taxon>
        <taxon>Nematoda</taxon>
        <taxon>Chromadorea</taxon>
        <taxon>Rhabditida</taxon>
        <taxon>Tylenchina</taxon>
        <taxon>Tylenchomorpha</taxon>
        <taxon>Tylenchoidea</taxon>
        <taxon>Heteroderidae</taxon>
        <taxon>Heteroderinae</taxon>
        <taxon>Globodera</taxon>
    </lineage>
</organism>
<reference evidence="4" key="1">
    <citation type="submission" date="2022-11" db="UniProtKB">
        <authorList>
            <consortium name="WormBaseParasite"/>
        </authorList>
    </citation>
    <scope>IDENTIFICATION</scope>
</reference>
<feature type="domain" description="Peptidase S9 prolyl oligopeptidase catalytic" evidence="1">
    <location>
        <begin position="617"/>
        <end position="817"/>
    </location>
</feature>
<dbReference type="WBParaSite" id="Gr19_v10_g8625.t1">
    <property type="protein sequence ID" value="Gr19_v10_g8625.t1"/>
    <property type="gene ID" value="Gr19_v10_g8625"/>
</dbReference>
<evidence type="ECO:0000259" key="1">
    <source>
        <dbReference type="Pfam" id="PF00326"/>
    </source>
</evidence>
<evidence type="ECO:0000259" key="2">
    <source>
        <dbReference type="Pfam" id="PF00930"/>
    </source>
</evidence>
<sequence>MSSFSESTWDGYLQHVKFWRSEVKRSLGESISNVELVTRADGTMAIIGLATAPGDSARVQMVMQAEIPDVKLDKFGEDNATQRPILELQPFIDPQKVEIVPSDASQRKVPPELALHHERKRGQLVDGVDEFRLHAKSGTLLFVTPTQITVFTNNTTKEIAQWLPSVAVLNVSFCETNPEYVAFTSHGQLFIDRDNSPAFESDASLPNVTNGVAAFVVQEEFERYDAYFWSPTRAEMVYERVDESPVIKLPFTLPSVRSESDGEPMRYPLTGTNNAIVTLRGCRLDEQSGKFVDLALDAKLGSVVPWLEYIVRLGWTADGDDVYALVMDRVQMQMAVLLIPRGLFVAETERGKGIGTIRTIYQESSQTWINANKLLSFVPSLNRQQNNNNCTFIIGSERQDMCHLYLHDSLKDEPKTVTSGSNWAVLKETHLKVDTDRALVFYLSNRTSPVLLSLCVSNYKHPEVGCRVLTPPDMSYRFERACSSLYLNPDIGFVCWLSSVQTLPECRLYRFVHSNGTGDPLPRAVFTHRIGVQVLPPSLGLQTSSWGMPYLYRPPADIVKPILFEYTSTNSGRTHHAMLLLPATRNGLSKFPVIQAVYAGPSIQLVRNSWYSVCHALKFVAFGYAVLMVDGRGSANRGVQFEAAIKQRMGSAEIDDQHEGIRKAAERFGDLLDMDRVAVIGWSYGGYASLLLLACYPSTYRCACVGGAVSDWHLYDTAYTERYMGIPKDNEEAYRQSALSSKVGCLPNQEGRLLIVHGMIDENVHFSHCAKLISALISAQKPYQLLLFPGERHAIRNSEAMEFFHANILSFFARALSSPATLPVQPPPSTAAPQ</sequence>
<dbReference type="Pfam" id="PF00326">
    <property type="entry name" value="Peptidase_S9"/>
    <property type="match status" value="1"/>
</dbReference>
<dbReference type="AlphaFoldDB" id="A0A914I9U8"/>
<dbReference type="Gene3D" id="3.40.50.1820">
    <property type="entry name" value="alpha/beta hydrolase"/>
    <property type="match status" value="1"/>
</dbReference>
<dbReference type="InterPro" id="IPR029058">
    <property type="entry name" value="AB_hydrolase_fold"/>
</dbReference>
<name>A0A914I9U8_GLORO</name>
<evidence type="ECO:0000313" key="4">
    <source>
        <dbReference type="WBParaSite" id="Gr19_v10_g8625.t1"/>
    </source>
</evidence>
<dbReference type="SUPFAM" id="SSF53474">
    <property type="entry name" value="alpha/beta-Hydrolases"/>
    <property type="match status" value="1"/>
</dbReference>
<keyword evidence="3" id="KW-1185">Reference proteome</keyword>
<dbReference type="SUPFAM" id="SSF82171">
    <property type="entry name" value="DPP6 N-terminal domain-like"/>
    <property type="match status" value="1"/>
</dbReference>
<dbReference type="GO" id="GO:0008239">
    <property type="term" value="F:dipeptidyl-peptidase activity"/>
    <property type="evidence" value="ECO:0007669"/>
    <property type="project" value="TreeGrafter"/>
</dbReference>
<dbReference type="InterPro" id="IPR002469">
    <property type="entry name" value="Peptidase_S9B_N"/>
</dbReference>
<dbReference type="GO" id="GO:0008236">
    <property type="term" value="F:serine-type peptidase activity"/>
    <property type="evidence" value="ECO:0007669"/>
    <property type="project" value="InterPro"/>
</dbReference>
<protein>
    <submittedName>
        <fullName evidence="4">Dipeptidyl peptidase 9</fullName>
    </submittedName>
</protein>
<dbReference type="Pfam" id="PF00930">
    <property type="entry name" value="DPPIV_N"/>
    <property type="match status" value="1"/>
</dbReference>
<evidence type="ECO:0000313" key="3">
    <source>
        <dbReference type="Proteomes" id="UP000887572"/>
    </source>
</evidence>
<dbReference type="Proteomes" id="UP000887572">
    <property type="component" value="Unplaced"/>
</dbReference>